<keyword evidence="3" id="KW-0949">S-adenosyl-L-methionine</keyword>
<dbReference type="CDD" id="cd02440">
    <property type="entry name" value="AdoMet_MTases"/>
    <property type="match status" value="1"/>
</dbReference>
<sequence length="204" mass="21800">LSLGTDQRLRRKVAKLAAPGPGGLVADICGGTGDLAAEVRRLHPQSTVVLVDFAEQMLRLAKQKLPDARIHAVAGDACRLPLADGSCDAVTAGFGFRNLQSVRAGLLEAARVLRPGGRVVLLELFRPDGALAPLQSAVLRAGVPGVAWFVAPGRVPAYRYLARSILDFVTRDEMVALMRECGFRDLEMSRGLFGYLTVIGATRP</sequence>
<proteinExistence type="predicted"/>
<gene>
    <name evidence="4" type="ORF">S01H1_61636</name>
</gene>
<dbReference type="PANTHER" id="PTHR43591:SF24">
    <property type="entry name" value="2-METHOXY-6-POLYPRENYL-1,4-BENZOQUINOL METHYLASE, MITOCHONDRIAL"/>
    <property type="match status" value="1"/>
</dbReference>
<evidence type="ECO:0000256" key="2">
    <source>
        <dbReference type="ARBA" id="ARBA00022679"/>
    </source>
</evidence>
<dbReference type="PROSITE" id="PS51608">
    <property type="entry name" value="SAM_MT_UBIE"/>
    <property type="match status" value="1"/>
</dbReference>
<dbReference type="AlphaFoldDB" id="X0XJZ2"/>
<dbReference type="InterPro" id="IPR004033">
    <property type="entry name" value="UbiE/COQ5_MeTrFase"/>
</dbReference>
<dbReference type="InterPro" id="IPR029063">
    <property type="entry name" value="SAM-dependent_MTases_sf"/>
</dbReference>
<evidence type="ECO:0000256" key="1">
    <source>
        <dbReference type="ARBA" id="ARBA00022603"/>
    </source>
</evidence>
<dbReference type="EMBL" id="BARS01040432">
    <property type="protein sequence ID" value="GAG35672.1"/>
    <property type="molecule type" value="Genomic_DNA"/>
</dbReference>
<dbReference type="Gene3D" id="3.40.50.150">
    <property type="entry name" value="Vaccinia Virus protein VP39"/>
    <property type="match status" value="1"/>
</dbReference>
<dbReference type="PANTHER" id="PTHR43591">
    <property type="entry name" value="METHYLTRANSFERASE"/>
    <property type="match status" value="1"/>
</dbReference>
<evidence type="ECO:0000256" key="3">
    <source>
        <dbReference type="ARBA" id="ARBA00022691"/>
    </source>
</evidence>
<keyword evidence="2" id="KW-0808">Transferase</keyword>
<dbReference type="GO" id="GO:0032259">
    <property type="term" value="P:methylation"/>
    <property type="evidence" value="ECO:0007669"/>
    <property type="project" value="UniProtKB-KW"/>
</dbReference>
<evidence type="ECO:0000313" key="4">
    <source>
        <dbReference type="EMBL" id="GAG35672.1"/>
    </source>
</evidence>
<reference evidence="4" key="1">
    <citation type="journal article" date="2014" name="Front. Microbiol.">
        <title>High frequency of phylogenetically diverse reductive dehalogenase-homologous genes in deep subseafloor sedimentary metagenomes.</title>
        <authorList>
            <person name="Kawai M."/>
            <person name="Futagami T."/>
            <person name="Toyoda A."/>
            <person name="Takaki Y."/>
            <person name="Nishi S."/>
            <person name="Hori S."/>
            <person name="Arai W."/>
            <person name="Tsubouchi T."/>
            <person name="Morono Y."/>
            <person name="Uchiyama I."/>
            <person name="Ito T."/>
            <person name="Fujiyama A."/>
            <person name="Inagaki F."/>
            <person name="Takami H."/>
        </authorList>
    </citation>
    <scope>NUCLEOTIDE SEQUENCE</scope>
    <source>
        <strain evidence="4">Expedition CK06-06</strain>
    </source>
</reference>
<comment type="caution">
    <text evidence="4">The sequence shown here is derived from an EMBL/GenBank/DDBJ whole genome shotgun (WGS) entry which is preliminary data.</text>
</comment>
<organism evidence="4">
    <name type="scientific">marine sediment metagenome</name>
    <dbReference type="NCBI Taxonomy" id="412755"/>
    <lineage>
        <taxon>unclassified sequences</taxon>
        <taxon>metagenomes</taxon>
        <taxon>ecological metagenomes</taxon>
    </lineage>
</organism>
<accession>X0XJZ2</accession>
<feature type="non-terminal residue" evidence="4">
    <location>
        <position position="1"/>
    </location>
</feature>
<evidence type="ECO:0008006" key="5">
    <source>
        <dbReference type="Google" id="ProtNLM"/>
    </source>
</evidence>
<dbReference type="SUPFAM" id="SSF53335">
    <property type="entry name" value="S-adenosyl-L-methionine-dependent methyltransferases"/>
    <property type="match status" value="1"/>
</dbReference>
<protein>
    <recommendedName>
        <fullName evidence="5">Methyltransferase domain-containing protein</fullName>
    </recommendedName>
</protein>
<dbReference type="GO" id="GO:0008168">
    <property type="term" value="F:methyltransferase activity"/>
    <property type="evidence" value="ECO:0007669"/>
    <property type="project" value="UniProtKB-KW"/>
</dbReference>
<dbReference type="Pfam" id="PF01209">
    <property type="entry name" value="Ubie_methyltran"/>
    <property type="match status" value="1"/>
</dbReference>
<keyword evidence="1" id="KW-0489">Methyltransferase</keyword>
<name>X0XJZ2_9ZZZZ</name>